<dbReference type="STRING" id="52441.SAMN05216302_102229"/>
<dbReference type="PANTHER" id="PTHR41339:SF1">
    <property type="entry name" value="SECRETED PROTEIN"/>
    <property type="match status" value="1"/>
</dbReference>
<gene>
    <name evidence="2" type="ORF">SAMN05216302_102229</name>
</gene>
<evidence type="ECO:0000313" key="2">
    <source>
        <dbReference type="EMBL" id="SFK95147.1"/>
    </source>
</evidence>
<evidence type="ECO:0000313" key="3">
    <source>
        <dbReference type="Proteomes" id="UP000199533"/>
    </source>
</evidence>
<reference evidence="3" key="1">
    <citation type="submission" date="2016-10" db="EMBL/GenBank/DDBJ databases">
        <authorList>
            <person name="Varghese N."/>
            <person name="Submissions S."/>
        </authorList>
    </citation>
    <scope>NUCLEOTIDE SEQUENCE [LARGE SCALE GENOMIC DNA]</scope>
    <source>
        <strain evidence="3">Nm69</strain>
    </source>
</reference>
<name>A0A1I4DSC5_9PROT</name>
<sequence>MLVNWPDHKVHETLKSEIEMIRLKNGQAGLSIISALMLSMFATNSHAATATFDPATGVVDMPVVEVLNGASSTFFNAQLQIDGDALKLISANPIPETKGQERVVFDLATTALHVPSINVGADEFYAKLQLIPGTSRFSVAQLVNNSFQGCPDFAAPGPVEGSCLLSGEYNQNITLTKNTQWIVSGGVFIGGDNVNSATLTINPGTQIFGQQGADFLWIRRGSKIMAEGTPDHPIVMSGPSQQAAGEWGGLVLSGNAPVNGCNEGVSPCEIPFEAVTSEIFGGNNPEDNSGLIKYTQILFAGFAVRPNEELNGLTLNGVGSGTVIDFVHVHEGLDDGVEMFGGTVGLKHLVLSNIGDDSLDWGSGWTGKAQFVLIKQAGDDGDRGIEADNNEVNNDITPRAKPMLSNMTMIGAPVATQGILLRRGTGANIWNSVITGFPDCVSIDGDATFLNAGAPGNLTGELTMVNSFVRCGNNFLDGNGATFAVADWFTAQSGNSQEDPLLNGFLPAAGSPLTLGGAPVNDAFFDAVDYVGAFKDAGDDWTQEWTFNF</sequence>
<feature type="chain" id="PRO_5011790720" evidence="1">
    <location>
        <begin position="48"/>
        <end position="549"/>
    </location>
</feature>
<dbReference type="AlphaFoldDB" id="A0A1I4DSC5"/>
<feature type="signal peptide" evidence="1">
    <location>
        <begin position="1"/>
        <end position="47"/>
    </location>
</feature>
<organism evidence="2 3">
    <name type="scientific">Nitrosomonas aestuarii</name>
    <dbReference type="NCBI Taxonomy" id="52441"/>
    <lineage>
        <taxon>Bacteria</taxon>
        <taxon>Pseudomonadati</taxon>
        <taxon>Pseudomonadota</taxon>
        <taxon>Betaproteobacteria</taxon>
        <taxon>Nitrosomonadales</taxon>
        <taxon>Nitrosomonadaceae</taxon>
        <taxon>Nitrosomonas</taxon>
    </lineage>
</organism>
<evidence type="ECO:0000256" key="1">
    <source>
        <dbReference type="SAM" id="SignalP"/>
    </source>
</evidence>
<proteinExistence type="predicted"/>
<dbReference type="Proteomes" id="UP000199533">
    <property type="component" value="Unassembled WGS sequence"/>
</dbReference>
<protein>
    <submittedName>
        <fullName evidence="2">Uncharacterized protein</fullName>
    </submittedName>
</protein>
<keyword evidence="3" id="KW-1185">Reference proteome</keyword>
<dbReference type="EMBL" id="FOSP01000022">
    <property type="protein sequence ID" value="SFK95147.1"/>
    <property type="molecule type" value="Genomic_DNA"/>
</dbReference>
<keyword evidence="1" id="KW-0732">Signal</keyword>
<dbReference type="PANTHER" id="PTHR41339">
    <property type="entry name" value="LIPL48"/>
    <property type="match status" value="1"/>
</dbReference>
<accession>A0A1I4DSC5</accession>